<dbReference type="PANTHER" id="PTHR21635:SF0">
    <property type="entry name" value="LEUCINE ZIPPER TRANSCRIPTION FACTOR-LIKE PROTEIN 1"/>
    <property type="match status" value="1"/>
</dbReference>
<evidence type="ECO:0000256" key="4">
    <source>
        <dbReference type="ARBA" id="ARBA00022490"/>
    </source>
</evidence>
<dbReference type="GO" id="GO:1903565">
    <property type="term" value="P:negative regulation of protein localization to cilium"/>
    <property type="evidence" value="ECO:0007669"/>
    <property type="project" value="TreeGrafter"/>
</dbReference>
<feature type="compositionally biased region" description="Acidic residues" evidence="8">
    <location>
        <begin position="174"/>
        <end position="184"/>
    </location>
</feature>
<evidence type="ECO:0000256" key="6">
    <source>
        <dbReference type="ARBA" id="ARBA00024898"/>
    </source>
</evidence>
<evidence type="ECO:0000256" key="1">
    <source>
        <dbReference type="ARBA" id="ARBA00004496"/>
    </source>
</evidence>
<keyword evidence="4" id="KW-0963">Cytoplasm</keyword>
<gene>
    <name evidence="10" type="primary">LOC103518276</name>
</gene>
<comment type="similarity">
    <text evidence="2">Belongs to the LZTFL1 family.</text>
</comment>
<dbReference type="KEGG" id="dci:103518276"/>
<name>A0A3Q0JFV5_DIACI</name>
<sequence>MTALKPNKLQPLEQISVEKISAVLKTEIEKLKTTNEQLGTQNEELREETEKLKGQRQLLNALMDTKDAELKDLKEKLEKSNRETNESKGRAEDKQEVETVLNDFEQVLSEQLSEELDKMKQDIRQAQATLTLAQEELERKFNQTTTYMNMKKMIKKKNDQIKQLRQRLTKYEPDIPDTGEEDDAQETRGPVLDKMVL</sequence>
<dbReference type="Proteomes" id="UP000079169">
    <property type="component" value="Unplaced"/>
</dbReference>
<evidence type="ECO:0000256" key="7">
    <source>
        <dbReference type="ARBA" id="ARBA00026004"/>
    </source>
</evidence>
<dbReference type="STRING" id="121845.A0A3Q0JFV5"/>
<dbReference type="RefSeq" id="XP_026685933.1">
    <property type="nucleotide sequence ID" value="XM_026830132.1"/>
</dbReference>
<dbReference type="AlphaFoldDB" id="A0A3Q0JFV5"/>
<dbReference type="GO" id="GO:0005737">
    <property type="term" value="C:cytoplasm"/>
    <property type="evidence" value="ECO:0007669"/>
    <property type="project" value="UniProtKB-SubCell"/>
</dbReference>
<protein>
    <recommendedName>
        <fullName evidence="3">Leucine zipper transcription factor-like protein 1</fullName>
    </recommendedName>
</protein>
<reference evidence="10" key="1">
    <citation type="submission" date="2025-08" db="UniProtKB">
        <authorList>
            <consortium name="RefSeq"/>
        </authorList>
    </citation>
    <scope>IDENTIFICATION</scope>
</reference>
<dbReference type="PaxDb" id="121845-A0A3Q0JFV5"/>
<accession>A0A3Q0JFV5</accession>
<proteinExistence type="inferred from homology"/>
<keyword evidence="5" id="KW-0175">Coiled coil</keyword>
<evidence type="ECO:0000256" key="3">
    <source>
        <dbReference type="ARBA" id="ARBA00018920"/>
    </source>
</evidence>
<dbReference type="Pfam" id="PF15294">
    <property type="entry name" value="Leu_zip"/>
    <property type="match status" value="1"/>
</dbReference>
<evidence type="ECO:0000256" key="5">
    <source>
        <dbReference type="ARBA" id="ARBA00023054"/>
    </source>
</evidence>
<organism evidence="9 10">
    <name type="scientific">Diaphorina citri</name>
    <name type="common">Asian citrus psyllid</name>
    <dbReference type="NCBI Taxonomy" id="121845"/>
    <lineage>
        <taxon>Eukaryota</taxon>
        <taxon>Metazoa</taxon>
        <taxon>Ecdysozoa</taxon>
        <taxon>Arthropoda</taxon>
        <taxon>Hexapoda</taxon>
        <taxon>Insecta</taxon>
        <taxon>Pterygota</taxon>
        <taxon>Neoptera</taxon>
        <taxon>Paraneoptera</taxon>
        <taxon>Hemiptera</taxon>
        <taxon>Sternorrhyncha</taxon>
        <taxon>Psylloidea</taxon>
        <taxon>Psyllidae</taxon>
        <taxon>Diaphorininae</taxon>
        <taxon>Diaphorina</taxon>
    </lineage>
</organism>
<dbReference type="GeneID" id="103518276"/>
<feature type="region of interest" description="Disordered" evidence="8">
    <location>
        <begin position="73"/>
        <end position="96"/>
    </location>
</feature>
<dbReference type="InterPro" id="IPR026157">
    <property type="entry name" value="LZTFL1"/>
</dbReference>
<comment type="subcellular location">
    <subcellularLocation>
        <location evidence="1">Cytoplasm</location>
    </subcellularLocation>
</comment>
<evidence type="ECO:0000256" key="2">
    <source>
        <dbReference type="ARBA" id="ARBA00008868"/>
    </source>
</evidence>
<feature type="region of interest" description="Disordered" evidence="8">
    <location>
        <begin position="167"/>
        <end position="197"/>
    </location>
</feature>
<comment type="subunit">
    <text evidence="7">Self-associates. Interacts with BBS9; the interaction mediates the association of LZTL1 with the BBsome complex and regulates BBSome ciliary trafficking.</text>
</comment>
<dbReference type="PANTHER" id="PTHR21635">
    <property type="entry name" value="LEUCINE ZIPPER TRANSCRIPTION FACTOR LIKE"/>
    <property type="match status" value="1"/>
</dbReference>
<evidence type="ECO:0000256" key="8">
    <source>
        <dbReference type="SAM" id="MobiDB-lite"/>
    </source>
</evidence>
<evidence type="ECO:0000313" key="9">
    <source>
        <dbReference type="Proteomes" id="UP000079169"/>
    </source>
</evidence>
<keyword evidence="9" id="KW-1185">Reference proteome</keyword>
<comment type="function">
    <text evidence="6">Regulates ciliary localization of the BBSome complex. Together with the BBSome complex, controls SMO ciliary trafficking and contributes to the sonic hedgehog (SHH) pathway regulation. May play a role in neurite outgrowth. May have tumor suppressor function.</text>
</comment>
<evidence type="ECO:0000313" key="10">
    <source>
        <dbReference type="RefSeq" id="XP_026685933.1"/>
    </source>
</evidence>